<evidence type="ECO:0000313" key="2">
    <source>
        <dbReference type="EMBL" id="KAB2812100.1"/>
    </source>
</evidence>
<sequence length="209" mass="21026">MPIRPLTRRAAALLALPPVVAAALVAGTAGPSSADDACVPTTTLTAPDATLADGGLALPADWVARFRAAEGALPPAVPGGLHRTLTGSVTVVLTEPDGSLTQVPGTYGGAGPVGDLTGLGWRAGSTEETTVLAFTADALPYADTLAGALHAVVEQLRASRPGLAYAGHSHADETVDHYALPLTYADGCAERTVVVEVTVREQGSGSVRS</sequence>
<evidence type="ECO:0000313" key="3">
    <source>
        <dbReference type="Proteomes" id="UP000449906"/>
    </source>
</evidence>
<feature type="signal peptide" evidence="1">
    <location>
        <begin position="1"/>
        <end position="34"/>
    </location>
</feature>
<dbReference type="AlphaFoldDB" id="A0A7J5E1G2"/>
<feature type="chain" id="PRO_5029774455" evidence="1">
    <location>
        <begin position="35"/>
        <end position="209"/>
    </location>
</feature>
<dbReference type="RefSeq" id="WP_151579504.1">
    <property type="nucleotide sequence ID" value="NZ_WBVM01000001.1"/>
</dbReference>
<comment type="caution">
    <text evidence="2">The sequence shown here is derived from an EMBL/GenBank/DDBJ whole genome shotgun (WGS) entry which is preliminary data.</text>
</comment>
<evidence type="ECO:0000256" key="1">
    <source>
        <dbReference type="SAM" id="SignalP"/>
    </source>
</evidence>
<organism evidence="2 3">
    <name type="scientific">Nocardioides simplex</name>
    <name type="common">Arthrobacter simplex</name>
    <dbReference type="NCBI Taxonomy" id="2045"/>
    <lineage>
        <taxon>Bacteria</taxon>
        <taxon>Bacillati</taxon>
        <taxon>Actinomycetota</taxon>
        <taxon>Actinomycetes</taxon>
        <taxon>Propionibacteriales</taxon>
        <taxon>Nocardioidaceae</taxon>
        <taxon>Pimelobacter</taxon>
    </lineage>
</organism>
<reference evidence="2 3" key="1">
    <citation type="submission" date="2019-09" db="EMBL/GenBank/DDBJ databases">
        <title>Pimelobacter sp. isolated from Paulinella.</title>
        <authorList>
            <person name="Jeong S.E."/>
        </authorList>
    </citation>
    <scope>NUCLEOTIDE SEQUENCE [LARGE SCALE GENOMIC DNA]</scope>
    <source>
        <strain evidence="2 3">Pch-N</strain>
    </source>
</reference>
<keyword evidence="1" id="KW-0732">Signal</keyword>
<proteinExistence type="predicted"/>
<name>A0A7J5E1G2_NOCSI</name>
<accession>A0A7J5E1G2</accession>
<gene>
    <name evidence="2" type="ORF">F9L07_09770</name>
</gene>
<protein>
    <submittedName>
        <fullName evidence="2">Uncharacterized protein</fullName>
    </submittedName>
</protein>
<dbReference type="Proteomes" id="UP000449906">
    <property type="component" value="Unassembled WGS sequence"/>
</dbReference>
<dbReference type="EMBL" id="WBVM01000001">
    <property type="protein sequence ID" value="KAB2812100.1"/>
    <property type="molecule type" value="Genomic_DNA"/>
</dbReference>